<dbReference type="SUPFAM" id="SSF90123">
    <property type="entry name" value="ABC transporter transmembrane region"/>
    <property type="match status" value="1"/>
</dbReference>
<dbReference type="SMART" id="SM00382">
    <property type="entry name" value="AAA"/>
    <property type="match status" value="1"/>
</dbReference>
<dbReference type="Pfam" id="PF00664">
    <property type="entry name" value="ABC_membrane"/>
    <property type="match status" value="1"/>
</dbReference>
<evidence type="ECO:0000256" key="3">
    <source>
        <dbReference type="ARBA" id="ARBA00022475"/>
    </source>
</evidence>
<dbReference type="PROSITE" id="PS00211">
    <property type="entry name" value="ABC_TRANSPORTER_1"/>
    <property type="match status" value="1"/>
</dbReference>
<gene>
    <name evidence="12" type="ORF">NK662_13700</name>
</gene>
<dbReference type="Gene3D" id="3.40.50.300">
    <property type="entry name" value="P-loop containing nucleotide triphosphate hydrolases"/>
    <property type="match status" value="1"/>
</dbReference>
<evidence type="ECO:0000256" key="4">
    <source>
        <dbReference type="ARBA" id="ARBA00022692"/>
    </source>
</evidence>
<organism evidence="12 13">
    <name type="scientific">Ectobacillus ponti</name>
    <dbReference type="NCBI Taxonomy" id="2961894"/>
    <lineage>
        <taxon>Bacteria</taxon>
        <taxon>Bacillati</taxon>
        <taxon>Bacillota</taxon>
        <taxon>Bacilli</taxon>
        <taxon>Bacillales</taxon>
        <taxon>Bacillaceae</taxon>
        <taxon>Ectobacillus</taxon>
    </lineage>
</organism>
<keyword evidence="6 12" id="KW-0067">ATP-binding</keyword>
<dbReference type="InterPro" id="IPR003593">
    <property type="entry name" value="AAA+_ATPase"/>
</dbReference>
<dbReference type="PANTHER" id="PTHR43394">
    <property type="entry name" value="ATP-DEPENDENT PERMEASE MDL1, MITOCHONDRIAL"/>
    <property type="match status" value="1"/>
</dbReference>
<dbReference type="InterPro" id="IPR003439">
    <property type="entry name" value="ABC_transporter-like_ATP-bd"/>
</dbReference>
<comment type="caution">
    <text evidence="12">The sequence shown here is derived from an EMBL/GenBank/DDBJ whole genome shotgun (WGS) entry which is preliminary data.</text>
</comment>
<evidence type="ECO:0000256" key="9">
    <source>
        <dbReference type="SAM" id="Phobius"/>
    </source>
</evidence>
<protein>
    <submittedName>
        <fullName evidence="12">ABC transporter ATP-binding protein/permease</fullName>
    </submittedName>
</protein>
<dbReference type="Pfam" id="PF00005">
    <property type="entry name" value="ABC_tran"/>
    <property type="match status" value="1"/>
</dbReference>
<dbReference type="CDD" id="cd03254">
    <property type="entry name" value="ABCC_Glucan_exporter_like"/>
    <property type="match status" value="1"/>
</dbReference>
<accession>A0AA41XAX3</accession>
<evidence type="ECO:0000259" key="10">
    <source>
        <dbReference type="PROSITE" id="PS50893"/>
    </source>
</evidence>
<evidence type="ECO:0000256" key="7">
    <source>
        <dbReference type="ARBA" id="ARBA00022989"/>
    </source>
</evidence>
<keyword evidence="2" id="KW-0813">Transport</keyword>
<keyword evidence="13" id="KW-1185">Reference proteome</keyword>
<dbReference type="RefSeq" id="WP_254759503.1">
    <property type="nucleotide sequence ID" value="NZ_JANCLT010000006.1"/>
</dbReference>
<evidence type="ECO:0000256" key="6">
    <source>
        <dbReference type="ARBA" id="ARBA00022840"/>
    </source>
</evidence>
<dbReference type="EMBL" id="JANCLT010000006">
    <property type="protein sequence ID" value="MCP8969585.1"/>
    <property type="molecule type" value="Genomic_DNA"/>
</dbReference>
<sequence>MAKNEYQIGEANRSIPRPMGPGRGPMGGMAVGEKPKNFKETIAKLAVYCRVYMPLIMTALILAITGSIFNIIGPEKLRDITDLITEGTVKGIDLQEVTSIGLVLAVLYGLGFLFNYCQGFLMATITQRVSNRLRTDISQKVNRLPLQYFDSTSYGDILSRVTNDVDTIGQTMNQSLGALANSVTMFLGSLVMMFYTNWIMAFSGIAATLIGFVLMSAIISKSQTFFRQQQRELGKMNGHVEELYAGHHVVKVYNGEKAAKETFHEINGRLYESAWKSQFVSGLMMPLMMFVGNFGYVVVCVVGALLAVNDKISFGVIVAFMLYIRLFTQPLAQIAQAATSLQSTAAASERVFEFLQEQELADEGGKEKTISGAVGEVEFKNVDFGYQEGQTIIKDFSAHVKAGQKIAIVGPTGAGKTTLVNLLMRFYELNSGEILVDGVPIRELTRENVHDLFCMVLQDTWLFEGTIRENIIYSKQGVTDEQVRTACKAVGLHHFIQTLPKGYDTILDDKANLSAGQKQLITIARAMVENAPLLILDEATSSVDTRTEALIQQAMDQLLVGRTSFVIAHRLSTIRNADLILVMKDGMIIESGSHQGLLEKGGFYAELYNSQFEHASA</sequence>
<evidence type="ECO:0000313" key="13">
    <source>
        <dbReference type="Proteomes" id="UP001156102"/>
    </source>
</evidence>
<dbReference type="InterPro" id="IPR039421">
    <property type="entry name" value="Type_1_exporter"/>
</dbReference>
<feature type="domain" description="ABC transmembrane type-1" evidence="11">
    <location>
        <begin position="59"/>
        <end position="343"/>
    </location>
</feature>
<dbReference type="PANTHER" id="PTHR43394:SF1">
    <property type="entry name" value="ATP-BINDING CASSETTE SUB-FAMILY B MEMBER 10, MITOCHONDRIAL"/>
    <property type="match status" value="1"/>
</dbReference>
<dbReference type="GO" id="GO:0005524">
    <property type="term" value="F:ATP binding"/>
    <property type="evidence" value="ECO:0007669"/>
    <property type="project" value="UniProtKB-KW"/>
</dbReference>
<dbReference type="CDD" id="cd18547">
    <property type="entry name" value="ABC_6TM_Tm288_like"/>
    <property type="match status" value="1"/>
</dbReference>
<dbReference type="InterPro" id="IPR011527">
    <property type="entry name" value="ABC1_TM_dom"/>
</dbReference>
<keyword evidence="4 9" id="KW-0812">Transmembrane</keyword>
<reference evidence="12" key="1">
    <citation type="submission" date="2022-07" db="EMBL/GenBank/DDBJ databases">
        <authorList>
            <person name="Li W.-J."/>
            <person name="Deng Q.-Q."/>
        </authorList>
    </citation>
    <scope>NUCLEOTIDE SEQUENCE</scope>
    <source>
        <strain evidence="12">SYSU M60031</strain>
    </source>
</reference>
<dbReference type="GO" id="GO:0016887">
    <property type="term" value="F:ATP hydrolysis activity"/>
    <property type="evidence" value="ECO:0007669"/>
    <property type="project" value="InterPro"/>
</dbReference>
<dbReference type="PROSITE" id="PS50893">
    <property type="entry name" value="ABC_TRANSPORTER_2"/>
    <property type="match status" value="1"/>
</dbReference>
<evidence type="ECO:0000256" key="8">
    <source>
        <dbReference type="ARBA" id="ARBA00023136"/>
    </source>
</evidence>
<feature type="transmembrane region" description="Helical" evidence="9">
    <location>
        <begin position="201"/>
        <end position="219"/>
    </location>
</feature>
<feature type="transmembrane region" description="Helical" evidence="9">
    <location>
        <begin position="279"/>
        <end position="306"/>
    </location>
</feature>
<dbReference type="PROSITE" id="PS50929">
    <property type="entry name" value="ABC_TM1F"/>
    <property type="match status" value="1"/>
</dbReference>
<feature type="transmembrane region" description="Helical" evidence="9">
    <location>
        <begin position="176"/>
        <end position="195"/>
    </location>
</feature>
<dbReference type="GO" id="GO:0005886">
    <property type="term" value="C:plasma membrane"/>
    <property type="evidence" value="ECO:0007669"/>
    <property type="project" value="UniProtKB-SubCell"/>
</dbReference>
<keyword evidence="5" id="KW-0547">Nucleotide-binding</keyword>
<dbReference type="InterPro" id="IPR027417">
    <property type="entry name" value="P-loop_NTPase"/>
</dbReference>
<evidence type="ECO:0000313" key="12">
    <source>
        <dbReference type="EMBL" id="MCP8969585.1"/>
    </source>
</evidence>
<dbReference type="Proteomes" id="UP001156102">
    <property type="component" value="Unassembled WGS sequence"/>
</dbReference>
<evidence type="ECO:0000256" key="5">
    <source>
        <dbReference type="ARBA" id="ARBA00022741"/>
    </source>
</evidence>
<feature type="transmembrane region" description="Helical" evidence="9">
    <location>
        <begin position="100"/>
        <end position="125"/>
    </location>
</feature>
<evidence type="ECO:0000259" key="11">
    <source>
        <dbReference type="PROSITE" id="PS50929"/>
    </source>
</evidence>
<keyword evidence="3" id="KW-1003">Cell membrane</keyword>
<comment type="subcellular location">
    <subcellularLocation>
        <location evidence="1">Cell membrane</location>
        <topology evidence="1">Multi-pass membrane protein</topology>
    </subcellularLocation>
</comment>
<name>A0AA41XAX3_9BACI</name>
<dbReference type="InterPro" id="IPR017871">
    <property type="entry name" value="ABC_transporter-like_CS"/>
</dbReference>
<keyword evidence="7 9" id="KW-1133">Transmembrane helix</keyword>
<evidence type="ECO:0000256" key="2">
    <source>
        <dbReference type="ARBA" id="ARBA00022448"/>
    </source>
</evidence>
<proteinExistence type="predicted"/>
<dbReference type="Gene3D" id="1.20.1560.10">
    <property type="entry name" value="ABC transporter type 1, transmembrane domain"/>
    <property type="match status" value="1"/>
</dbReference>
<dbReference type="SUPFAM" id="SSF52540">
    <property type="entry name" value="P-loop containing nucleoside triphosphate hydrolases"/>
    <property type="match status" value="1"/>
</dbReference>
<dbReference type="GO" id="GO:0015421">
    <property type="term" value="F:ABC-type oligopeptide transporter activity"/>
    <property type="evidence" value="ECO:0007669"/>
    <property type="project" value="TreeGrafter"/>
</dbReference>
<dbReference type="FunFam" id="3.40.50.300:FF:000287">
    <property type="entry name" value="Multidrug ABC transporter ATP-binding protein"/>
    <property type="match status" value="1"/>
</dbReference>
<feature type="transmembrane region" description="Helical" evidence="9">
    <location>
        <begin position="51"/>
        <end position="72"/>
    </location>
</feature>
<feature type="domain" description="ABC transporter" evidence="10">
    <location>
        <begin position="377"/>
        <end position="610"/>
    </location>
</feature>
<keyword evidence="8 9" id="KW-0472">Membrane</keyword>
<evidence type="ECO:0000256" key="1">
    <source>
        <dbReference type="ARBA" id="ARBA00004651"/>
    </source>
</evidence>
<dbReference type="AlphaFoldDB" id="A0AA41XAX3"/>
<dbReference type="InterPro" id="IPR036640">
    <property type="entry name" value="ABC1_TM_sf"/>
</dbReference>
<dbReference type="FunFam" id="1.20.1560.10:FF:000011">
    <property type="entry name" value="Multidrug ABC transporter ATP-binding protein"/>
    <property type="match status" value="1"/>
</dbReference>